<organism evidence="2 3">
    <name type="scientific">Kordiimonas lacus</name>
    <dbReference type="NCBI Taxonomy" id="637679"/>
    <lineage>
        <taxon>Bacteria</taxon>
        <taxon>Pseudomonadati</taxon>
        <taxon>Pseudomonadota</taxon>
        <taxon>Alphaproteobacteria</taxon>
        <taxon>Kordiimonadales</taxon>
        <taxon>Kordiimonadaceae</taxon>
        <taxon>Kordiimonas</taxon>
    </lineage>
</organism>
<keyword evidence="1" id="KW-0732">Signal</keyword>
<dbReference type="STRING" id="637679.GCA_001550055_03248"/>
<dbReference type="InterPro" id="IPR046525">
    <property type="entry name" value="DUF6702"/>
</dbReference>
<evidence type="ECO:0000256" key="1">
    <source>
        <dbReference type="SAM" id="SignalP"/>
    </source>
</evidence>
<protein>
    <submittedName>
        <fullName evidence="2">Uncharacterized protein</fullName>
    </submittedName>
</protein>
<dbReference type="EMBL" id="FNAK01000006">
    <property type="protein sequence ID" value="SDE34851.1"/>
    <property type="molecule type" value="Genomic_DNA"/>
</dbReference>
<name>A0A1G7C6A8_9PROT</name>
<sequence length="170" mass="18974">MIKTLRTYAVHLTFLALATTGAWAHNAFATLTEIEWNQSDQSLEVIMQIHAELLEARVSIDHGSRLSFLNPEHFDLLESGTAPLMADHLRIVVNGDPVDLTFLGLEYRDQEVFVYLESDLPEAPERMEVMNSLLIDRLPGQVNSVIALVKGQRIAGDIASSGEPLEFEFP</sequence>
<evidence type="ECO:0000313" key="3">
    <source>
        <dbReference type="Proteomes" id="UP000183685"/>
    </source>
</evidence>
<gene>
    <name evidence="2" type="ORF">SAMN04488071_2674</name>
</gene>
<dbReference type="Pfam" id="PF20420">
    <property type="entry name" value="DUF6702"/>
    <property type="match status" value="1"/>
</dbReference>
<dbReference type="RefSeq" id="WP_068306985.1">
    <property type="nucleotide sequence ID" value="NZ_DAIOMO010000001.1"/>
</dbReference>
<evidence type="ECO:0000313" key="2">
    <source>
        <dbReference type="EMBL" id="SDE34851.1"/>
    </source>
</evidence>
<keyword evidence="3" id="KW-1185">Reference proteome</keyword>
<reference evidence="2 3" key="1">
    <citation type="submission" date="2016-10" db="EMBL/GenBank/DDBJ databases">
        <authorList>
            <person name="de Groot N.N."/>
        </authorList>
    </citation>
    <scope>NUCLEOTIDE SEQUENCE [LARGE SCALE GENOMIC DNA]</scope>
    <source>
        <strain evidence="2 3">CGMCC 1.9109</strain>
    </source>
</reference>
<feature type="chain" id="PRO_5010332362" evidence="1">
    <location>
        <begin position="25"/>
        <end position="170"/>
    </location>
</feature>
<dbReference type="Proteomes" id="UP000183685">
    <property type="component" value="Unassembled WGS sequence"/>
</dbReference>
<dbReference type="AlphaFoldDB" id="A0A1G7C6A8"/>
<dbReference type="OrthoDB" id="8481516at2"/>
<feature type="signal peptide" evidence="1">
    <location>
        <begin position="1"/>
        <end position="24"/>
    </location>
</feature>
<accession>A0A1G7C6A8</accession>
<proteinExistence type="predicted"/>